<dbReference type="PANTHER" id="PTHR13261:SF0">
    <property type="entry name" value="BRCA2 AND CDKN1A-INTERACTING PROTEIN"/>
    <property type="match status" value="1"/>
</dbReference>
<feature type="region of interest" description="Disordered" evidence="3">
    <location>
        <begin position="1"/>
        <end position="46"/>
    </location>
</feature>
<name>A0ABM1MB08_NICVS</name>
<dbReference type="Pfam" id="PF13862">
    <property type="entry name" value="BCCIP"/>
    <property type="match status" value="1"/>
</dbReference>
<keyword evidence="4" id="KW-1185">Reference proteome</keyword>
<dbReference type="InterPro" id="IPR025602">
    <property type="entry name" value="BCP1_family"/>
</dbReference>
<organism evidence="4 5">
    <name type="scientific">Nicrophorus vespilloides</name>
    <name type="common">Boreal carrion beetle</name>
    <dbReference type="NCBI Taxonomy" id="110193"/>
    <lineage>
        <taxon>Eukaryota</taxon>
        <taxon>Metazoa</taxon>
        <taxon>Ecdysozoa</taxon>
        <taxon>Arthropoda</taxon>
        <taxon>Hexapoda</taxon>
        <taxon>Insecta</taxon>
        <taxon>Pterygota</taxon>
        <taxon>Neoptera</taxon>
        <taxon>Endopterygota</taxon>
        <taxon>Coleoptera</taxon>
        <taxon>Polyphaga</taxon>
        <taxon>Staphyliniformia</taxon>
        <taxon>Silphidae</taxon>
        <taxon>Nicrophorinae</taxon>
        <taxon>Nicrophorus</taxon>
    </lineage>
</organism>
<dbReference type="PIRSF" id="PIRSF028983">
    <property type="entry name" value="BCP1"/>
    <property type="match status" value="1"/>
</dbReference>
<dbReference type="RefSeq" id="XP_017771758.1">
    <property type="nucleotide sequence ID" value="XM_017916269.1"/>
</dbReference>
<evidence type="ECO:0000313" key="4">
    <source>
        <dbReference type="Proteomes" id="UP000695000"/>
    </source>
</evidence>
<comment type="similarity">
    <text evidence="1 2">Belongs to the BCP1 family.</text>
</comment>
<dbReference type="PANTHER" id="PTHR13261">
    <property type="entry name" value="BRCA2 AND CDKN1A INTERACTING PROTEIN"/>
    <property type="match status" value="1"/>
</dbReference>
<reference evidence="5" key="1">
    <citation type="submission" date="2025-08" db="UniProtKB">
        <authorList>
            <consortium name="RefSeq"/>
        </authorList>
    </citation>
    <scope>IDENTIFICATION</scope>
    <source>
        <tissue evidence="5">Whole Larva</tissue>
    </source>
</reference>
<accession>A0ABM1MB08</accession>
<sequence>MAGPPKKKALQENDENVASSDDDSGSEEYTGQQEIQADFEGRNPEGEDFHGIKKLLQQLFLKAHIDLSQMSDMLIAQAGIGSVLKQSFCDDDEDDEDDEMNGGALEVFGITSIINMYKHKESTCVKQMNTVVISQAMQHSDKNTQDQVKEIMANSKVGFLVNERFLNIPPKISDPLLTSLMAELDRYKRKDDSYDFDYFLVVCKMHKPKGGGDDFVYANAEEEIFVNEASIQFEFSVENESDTSVAGKWKEDDVEMIPYRKVVLFKGSKFMNIVQQIKQFVN</sequence>
<evidence type="ECO:0000256" key="1">
    <source>
        <dbReference type="ARBA" id="ARBA00006781"/>
    </source>
</evidence>
<dbReference type="GeneID" id="108559124"/>
<feature type="compositionally biased region" description="Acidic residues" evidence="3">
    <location>
        <begin position="12"/>
        <end position="26"/>
    </location>
</feature>
<evidence type="ECO:0000256" key="3">
    <source>
        <dbReference type="SAM" id="MobiDB-lite"/>
    </source>
</evidence>
<dbReference type="Proteomes" id="UP000695000">
    <property type="component" value="Unplaced"/>
</dbReference>
<protein>
    <recommendedName>
        <fullName evidence="2">Protein BCCIP homolog</fullName>
    </recommendedName>
</protein>
<evidence type="ECO:0000313" key="5">
    <source>
        <dbReference type="RefSeq" id="XP_017771758.1"/>
    </source>
</evidence>
<gene>
    <name evidence="5" type="primary">LOC108559124</name>
</gene>
<proteinExistence type="inferred from homology"/>
<evidence type="ECO:0000256" key="2">
    <source>
        <dbReference type="PIRNR" id="PIRNR028983"/>
    </source>
</evidence>